<comment type="caution">
    <text evidence="1">The sequence shown here is derived from an EMBL/GenBank/DDBJ whole genome shotgun (WGS) entry which is preliminary data.</text>
</comment>
<protein>
    <submittedName>
        <fullName evidence="1">Uncharacterized protein</fullName>
    </submittedName>
</protein>
<evidence type="ECO:0000313" key="2">
    <source>
        <dbReference type="Proteomes" id="UP000825935"/>
    </source>
</evidence>
<reference evidence="1" key="1">
    <citation type="submission" date="2021-08" db="EMBL/GenBank/DDBJ databases">
        <title>WGS assembly of Ceratopteris richardii.</title>
        <authorList>
            <person name="Marchant D.B."/>
            <person name="Chen G."/>
            <person name="Jenkins J."/>
            <person name="Shu S."/>
            <person name="Leebens-Mack J."/>
            <person name="Grimwood J."/>
            <person name="Schmutz J."/>
            <person name="Soltis P."/>
            <person name="Soltis D."/>
            <person name="Chen Z.-H."/>
        </authorList>
    </citation>
    <scope>NUCLEOTIDE SEQUENCE</scope>
    <source>
        <strain evidence="1">Whitten #5841</strain>
        <tissue evidence="1">Leaf</tissue>
    </source>
</reference>
<proteinExistence type="predicted"/>
<dbReference type="Proteomes" id="UP000825935">
    <property type="component" value="Chromosome 6"/>
</dbReference>
<dbReference type="OrthoDB" id="2224399at2759"/>
<gene>
    <name evidence="1" type="ORF">KP509_06G058800</name>
</gene>
<dbReference type="AlphaFoldDB" id="A0A8T2UND1"/>
<sequence length="155" mass="16978">MDDKNYYRLLGRREDDPAIAEFLQALQPSGPFPILPTSKESFKALAGRPPCVYHNYKSLGVSLCFEDSVLRAFHLYKGSHGYSTFSGPLPHGVRIGMCGADLVKLLGEPDGKLGGGRGGPISLTYKDKGLQLNFVGNDWEDRGNLLDSITIHEPL</sequence>
<keyword evidence="2" id="KW-1185">Reference proteome</keyword>
<evidence type="ECO:0000313" key="1">
    <source>
        <dbReference type="EMBL" id="KAH7435303.1"/>
    </source>
</evidence>
<dbReference type="OMA" id="LPCWIEY"/>
<name>A0A8T2UND1_CERRI</name>
<dbReference type="EMBL" id="CM035411">
    <property type="protein sequence ID" value="KAH7435303.1"/>
    <property type="molecule type" value="Genomic_DNA"/>
</dbReference>
<accession>A0A8T2UND1</accession>
<organism evidence="1 2">
    <name type="scientific">Ceratopteris richardii</name>
    <name type="common">Triangle waterfern</name>
    <dbReference type="NCBI Taxonomy" id="49495"/>
    <lineage>
        <taxon>Eukaryota</taxon>
        <taxon>Viridiplantae</taxon>
        <taxon>Streptophyta</taxon>
        <taxon>Embryophyta</taxon>
        <taxon>Tracheophyta</taxon>
        <taxon>Polypodiopsida</taxon>
        <taxon>Polypodiidae</taxon>
        <taxon>Polypodiales</taxon>
        <taxon>Pteridineae</taxon>
        <taxon>Pteridaceae</taxon>
        <taxon>Parkerioideae</taxon>
        <taxon>Ceratopteris</taxon>
    </lineage>
</organism>